<proteinExistence type="predicted"/>
<protein>
    <submittedName>
        <fullName evidence="1">Uncharacterized protein</fullName>
    </submittedName>
</protein>
<keyword evidence="2" id="KW-1185">Reference proteome</keyword>
<sequence>MTELKIPKTPYLALMKIVLDIPDDQFSFVMKLVRNLTFLKATPLPAGASNEKALFLAEFGESIDELNDVLAGKTQAADAYSLLDEL</sequence>
<dbReference type="EMBL" id="PVTE01000019">
    <property type="protein sequence ID" value="PRY33902.1"/>
    <property type="molecule type" value="Genomic_DNA"/>
</dbReference>
<evidence type="ECO:0000313" key="1">
    <source>
        <dbReference type="EMBL" id="PRY33902.1"/>
    </source>
</evidence>
<gene>
    <name evidence="1" type="ORF">CLV58_11952</name>
</gene>
<name>A0A2T0SKG5_9BACT</name>
<reference evidence="1 2" key="1">
    <citation type="submission" date="2018-03" db="EMBL/GenBank/DDBJ databases">
        <title>Genomic Encyclopedia of Archaeal and Bacterial Type Strains, Phase II (KMG-II): from individual species to whole genera.</title>
        <authorList>
            <person name="Goeker M."/>
        </authorList>
    </citation>
    <scope>NUCLEOTIDE SEQUENCE [LARGE SCALE GENOMIC DNA]</scope>
    <source>
        <strain evidence="1 2">DSM 28354</strain>
    </source>
</reference>
<organism evidence="1 2">
    <name type="scientific">Spirosoma oryzae</name>
    <dbReference type="NCBI Taxonomy" id="1469603"/>
    <lineage>
        <taxon>Bacteria</taxon>
        <taxon>Pseudomonadati</taxon>
        <taxon>Bacteroidota</taxon>
        <taxon>Cytophagia</taxon>
        <taxon>Cytophagales</taxon>
        <taxon>Cytophagaceae</taxon>
        <taxon>Spirosoma</taxon>
    </lineage>
</organism>
<dbReference type="Proteomes" id="UP000238375">
    <property type="component" value="Unassembled WGS sequence"/>
</dbReference>
<accession>A0A2T0SKG5</accession>
<evidence type="ECO:0000313" key="2">
    <source>
        <dbReference type="Proteomes" id="UP000238375"/>
    </source>
</evidence>
<comment type="caution">
    <text evidence="1">The sequence shown here is derived from an EMBL/GenBank/DDBJ whole genome shotgun (WGS) entry which is preliminary data.</text>
</comment>
<dbReference type="AlphaFoldDB" id="A0A2T0SKG5"/>